<evidence type="ECO:0000313" key="7">
    <source>
        <dbReference type="EMBL" id="KAF4632756.1"/>
    </source>
</evidence>
<keyword evidence="3" id="KW-0274">FAD</keyword>
<feature type="domain" description="Glucose-methanol-choline oxidoreductase C-terminal" evidence="6">
    <location>
        <begin position="478"/>
        <end position="611"/>
    </location>
</feature>
<comment type="cofactor">
    <cofactor evidence="3">
        <name>FAD</name>
        <dbReference type="ChEBI" id="CHEBI:57692"/>
    </cofactor>
</comment>
<feature type="domain" description="Glucose-methanol-choline oxidoreductase N-terminal" evidence="5">
    <location>
        <begin position="43"/>
        <end position="354"/>
    </location>
</feature>
<organism evidence="7 8">
    <name type="scientific">Cudoniella acicularis</name>
    <dbReference type="NCBI Taxonomy" id="354080"/>
    <lineage>
        <taxon>Eukaryota</taxon>
        <taxon>Fungi</taxon>
        <taxon>Dikarya</taxon>
        <taxon>Ascomycota</taxon>
        <taxon>Pezizomycotina</taxon>
        <taxon>Leotiomycetes</taxon>
        <taxon>Helotiales</taxon>
        <taxon>Tricladiaceae</taxon>
        <taxon>Cudoniella</taxon>
    </lineage>
</organism>
<dbReference type="EMBL" id="JAAMPI010000319">
    <property type="protein sequence ID" value="KAF4632756.1"/>
    <property type="molecule type" value="Genomic_DNA"/>
</dbReference>
<name>A0A8H4W424_9HELO</name>
<feature type="signal peptide" evidence="4">
    <location>
        <begin position="1"/>
        <end position="20"/>
    </location>
</feature>
<dbReference type="GO" id="GO:0044550">
    <property type="term" value="P:secondary metabolite biosynthetic process"/>
    <property type="evidence" value="ECO:0007669"/>
    <property type="project" value="TreeGrafter"/>
</dbReference>
<comment type="similarity">
    <text evidence="1">Belongs to the GMC oxidoreductase family.</text>
</comment>
<evidence type="ECO:0000256" key="2">
    <source>
        <dbReference type="PIRSR" id="PIRSR000137-1"/>
    </source>
</evidence>
<comment type="caution">
    <text evidence="7">The sequence shown here is derived from an EMBL/GenBank/DDBJ whole genome shotgun (WGS) entry which is preliminary data.</text>
</comment>
<dbReference type="SUPFAM" id="SSF51905">
    <property type="entry name" value="FAD/NAD(P)-binding domain"/>
    <property type="match status" value="1"/>
</dbReference>
<keyword evidence="4" id="KW-0732">Signal</keyword>
<keyword evidence="8" id="KW-1185">Reference proteome</keyword>
<dbReference type="PANTHER" id="PTHR11552:SF115">
    <property type="entry name" value="DEHYDROGENASE XPTC-RELATED"/>
    <property type="match status" value="1"/>
</dbReference>
<sequence>MTSRILLIVAIATLPCLCTAYPTLLDGLHEREIKGSQDILPAYDYIIVGGGTSGLVIGNRLSEDTGSAVLVIEYGYLDNNPSQIEPSSSSGGAWPRKDLYNLTSVPMIGLGNRTSGVYAAAVVGGGSTINGMMFDRGAAEDYDNWEKLGNPGWGWKGLLPYFKKSTTFDPPDAAVANEYNITYDASYYGTTGPIHASFPSYYWPGAKIQWQAFNDLGIPSNKEGAASGGGSGVYWNTDAMTGDKRQRSYARSGYYDPITSRKNFNLLTGYRVNEVQFSANLHADNITMIARDSPAGSNVTTVKANKEIILCAGWLHTPQILQRSGIGPKAVLNAANVTVLVDLPGVGANFQDHMGSRIAYQYNTDAQPNPQSFKTNSTFNQSSIEQWKQRKGPLSLGNGNTVAKIGLPHITPTNYTSIITRLLSQTTQYLPSIYTNTTKAGWLAQRDLIAANYGGLSSAVVEIPFSGGSSASMGLEKPLSRGSITLSPSNIYAEPILDYGTLTNPVDLDIMISVFKFARRWYAAQTALSTVEVTPGVAVTSDEGLGDAVKESAFPSEAHGCCTAALMPKELGGVVCPELTVYGVSGLSVGDISVLPMVPGSHTCSTVYAVAEKAADLIKARHRTVYRP</sequence>
<dbReference type="Gene3D" id="3.50.50.60">
    <property type="entry name" value="FAD/NAD(P)-binding domain"/>
    <property type="match status" value="1"/>
</dbReference>
<evidence type="ECO:0000313" key="8">
    <source>
        <dbReference type="Proteomes" id="UP000566819"/>
    </source>
</evidence>
<dbReference type="InterPro" id="IPR012132">
    <property type="entry name" value="GMC_OxRdtase"/>
</dbReference>
<feature type="chain" id="PRO_5034617283" description="GMC oxidoreductase" evidence="4">
    <location>
        <begin position="21"/>
        <end position="628"/>
    </location>
</feature>
<feature type="active site" description="Proton donor" evidence="2">
    <location>
        <position position="559"/>
    </location>
</feature>
<evidence type="ECO:0000256" key="3">
    <source>
        <dbReference type="PIRSR" id="PIRSR000137-2"/>
    </source>
</evidence>
<dbReference type="InterPro" id="IPR000172">
    <property type="entry name" value="GMC_OxRdtase_N"/>
</dbReference>
<dbReference type="SUPFAM" id="SSF54373">
    <property type="entry name" value="FAD-linked reductases, C-terminal domain"/>
    <property type="match status" value="1"/>
</dbReference>
<keyword evidence="3" id="KW-0285">Flavoprotein</keyword>
<dbReference type="AlphaFoldDB" id="A0A8H4W424"/>
<dbReference type="Proteomes" id="UP000566819">
    <property type="component" value="Unassembled WGS sequence"/>
</dbReference>
<evidence type="ECO:0000259" key="6">
    <source>
        <dbReference type="Pfam" id="PF05199"/>
    </source>
</evidence>
<evidence type="ECO:0000256" key="1">
    <source>
        <dbReference type="ARBA" id="ARBA00010790"/>
    </source>
</evidence>
<dbReference type="PANTHER" id="PTHR11552">
    <property type="entry name" value="GLUCOSE-METHANOL-CHOLINE GMC OXIDOREDUCTASE"/>
    <property type="match status" value="1"/>
</dbReference>
<proteinExistence type="inferred from homology"/>
<dbReference type="InterPro" id="IPR036188">
    <property type="entry name" value="FAD/NAD-bd_sf"/>
</dbReference>
<dbReference type="PIRSF" id="PIRSF000137">
    <property type="entry name" value="Alcohol_oxidase"/>
    <property type="match status" value="1"/>
</dbReference>
<evidence type="ECO:0008006" key="9">
    <source>
        <dbReference type="Google" id="ProtNLM"/>
    </source>
</evidence>
<feature type="binding site" evidence="3">
    <location>
        <begin position="52"/>
        <end position="53"/>
    </location>
    <ligand>
        <name>FAD</name>
        <dbReference type="ChEBI" id="CHEBI:57692"/>
    </ligand>
</feature>
<evidence type="ECO:0000259" key="5">
    <source>
        <dbReference type="Pfam" id="PF00732"/>
    </source>
</evidence>
<dbReference type="Pfam" id="PF00732">
    <property type="entry name" value="GMC_oxred_N"/>
    <property type="match status" value="1"/>
</dbReference>
<accession>A0A8H4W424</accession>
<gene>
    <name evidence="7" type="ORF">G7Y89_g5373</name>
</gene>
<feature type="binding site" evidence="3">
    <location>
        <position position="122"/>
    </location>
    <ligand>
        <name>FAD</name>
        <dbReference type="ChEBI" id="CHEBI:57692"/>
    </ligand>
</feature>
<protein>
    <recommendedName>
        <fullName evidence="9">GMC oxidoreductase</fullName>
    </recommendedName>
</protein>
<dbReference type="Pfam" id="PF05199">
    <property type="entry name" value="GMC_oxred_C"/>
    <property type="match status" value="1"/>
</dbReference>
<dbReference type="OrthoDB" id="269227at2759"/>
<feature type="binding site" evidence="3">
    <location>
        <position position="272"/>
    </location>
    <ligand>
        <name>FAD</name>
        <dbReference type="ChEBI" id="CHEBI:57692"/>
    </ligand>
</feature>
<dbReference type="GO" id="GO:0016614">
    <property type="term" value="F:oxidoreductase activity, acting on CH-OH group of donors"/>
    <property type="evidence" value="ECO:0007669"/>
    <property type="project" value="InterPro"/>
</dbReference>
<dbReference type="Gene3D" id="3.30.560.10">
    <property type="entry name" value="Glucose Oxidase, domain 3"/>
    <property type="match status" value="1"/>
</dbReference>
<dbReference type="GO" id="GO:0050660">
    <property type="term" value="F:flavin adenine dinucleotide binding"/>
    <property type="evidence" value="ECO:0007669"/>
    <property type="project" value="InterPro"/>
</dbReference>
<reference evidence="7 8" key="1">
    <citation type="submission" date="2020-03" db="EMBL/GenBank/DDBJ databases">
        <title>Draft Genome Sequence of Cudoniella acicularis.</title>
        <authorList>
            <person name="Buettner E."/>
            <person name="Kellner H."/>
        </authorList>
    </citation>
    <scope>NUCLEOTIDE SEQUENCE [LARGE SCALE GENOMIC DNA]</scope>
    <source>
        <strain evidence="7 8">DSM 108380</strain>
    </source>
</reference>
<feature type="active site" description="Proton acceptor" evidence="2">
    <location>
        <position position="602"/>
    </location>
</feature>
<dbReference type="InterPro" id="IPR007867">
    <property type="entry name" value="GMC_OxRtase_C"/>
</dbReference>
<evidence type="ECO:0000256" key="4">
    <source>
        <dbReference type="SAM" id="SignalP"/>
    </source>
</evidence>